<name>I0IPA4_LEPFC</name>
<gene>
    <name evidence="1" type="ordered locus">LFE_1420</name>
</gene>
<sequence>MKPIFPQTAFKTQGLIPRTIRFSRIIALGALFSFGAFLPLKKAYASPDAQTLSWTLNISDQKGNAKPVIQTITYHITPTMMRIDQTTASGSQIFIWRTDAGLVYAIDTAKKTYHQDTLDHVLSYQTMSDLLGKHSGKNPGDKVLEKPHTETVSGVACTDEKLLHKFRGVVVGMINGDQTIEICRTESIPGIDLLKSFQKNLVLLDRKIDPKTVRKDEATTISLLVHKETAYKAGFISRMLNAIGLYDLSKVPATEVEDSRISNIKVEAENTSQFDLPDGLKRVFLPAGPGPH</sequence>
<dbReference type="PATRIC" id="fig|1162668.3.peg.1688"/>
<dbReference type="KEGG" id="lfc:LFE_1420"/>
<evidence type="ECO:0008006" key="3">
    <source>
        <dbReference type="Google" id="ProtNLM"/>
    </source>
</evidence>
<evidence type="ECO:0000313" key="2">
    <source>
        <dbReference type="Proteomes" id="UP000007382"/>
    </source>
</evidence>
<protein>
    <recommendedName>
        <fullName evidence="3">DUF4412 domain-containing protein</fullName>
    </recommendedName>
</protein>
<dbReference type="RefSeq" id="WP_014449591.1">
    <property type="nucleotide sequence ID" value="NC_017094.1"/>
</dbReference>
<accession>I0IPA4</accession>
<reference evidence="2" key="2">
    <citation type="submission" date="2012-03" db="EMBL/GenBank/DDBJ databases">
        <title>The complete genome sequence of the pioneer microbe on fresh volcanic deposit, Leptospirillum ferrooxidans strain C2-3.</title>
        <authorList>
            <person name="Fujimura R."/>
            <person name="Sato Y."/>
            <person name="Nishizawa T."/>
            <person name="Nanba K."/>
            <person name="Oshima K."/>
            <person name="Hattori M."/>
            <person name="Kamijo T."/>
            <person name="Ohta H."/>
        </authorList>
    </citation>
    <scope>NUCLEOTIDE SEQUENCE [LARGE SCALE GENOMIC DNA]</scope>
    <source>
        <strain evidence="2">C2-3</strain>
    </source>
</reference>
<proteinExistence type="predicted"/>
<dbReference type="STRING" id="1162668.LFE_1420"/>
<organism evidence="1 2">
    <name type="scientific">Leptospirillum ferrooxidans (strain C2-3)</name>
    <dbReference type="NCBI Taxonomy" id="1162668"/>
    <lineage>
        <taxon>Bacteria</taxon>
        <taxon>Pseudomonadati</taxon>
        <taxon>Nitrospirota</taxon>
        <taxon>Nitrospiria</taxon>
        <taxon>Nitrospirales</taxon>
        <taxon>Nitrospiraceae</taxon>
        <taxon>Leptospirillum</taxon>
    </lineage>
</organism>
<reference evidence="1 2" key="1">
    <citation type="journal article" date="2012" name="J. Bacteriol.">
        <title>Complete Genome Sequence of Leptospirillum ferrooxidans Strain C2-3, Isolated from a Fresh Volcanic Ash Deposit on the Island of Miyake, Japan.</title>
        <authorList>
            <person name="Fujimura R."/>
            <person name="Sato Y."/>
            <person name="Nishizawa T."/>
            <person name="Oshima K."/>
            <person name="Kim S.-W."/>
            <person name="Hattori M."/>
            <person name="Kamijo T."/>
            <person name="Ohta H."/>
        </authorList>
    </citation>
    <scope>NUCLEOTIDE SEQUENCE [LARGE SCALE GENOMIC DNA]</scope>
    <source>
        <strain evidence="1 2">C2-3</strain>
    </source>
</reference>
<dbReference type="EMBL" id="AP012342">
    <property type="protein sequence ID" value="BAM07103.1"/>
    <property type="molecule type" value="Genomic_DNA"/>
</dbReference>
<evidence type="ECO:0000313" key="1">
    <source>
        <dbReference type="EMBL" id="BAM07103.1"/>
    </source>
</evidence>
<dbReference type="AlphaFoldDB" id="I0IPA4"/>
<dbReference type="HOGENOM" id="CLU_962401_0_0_0"/>
<keyword evidence="2" id="KW-1185">Reference proteome</keyword>
<dbReference type="Proteomes" id="UP000007382">
    <property type="component" value="Chromosome"/>
</dbReference>